<dbReference type="GO" id="GO:0033228">
    <property type="term" value="P:cysteine export across plasma membrane"/>
    <property type="evidence" value="ECO:0007669"/>
    <property type="project" value="TreeGrafter"/>
</dbReference>
<keyword evidence="8" id="KW-1185">Reference proteome</keyword>
<dbReference type="EMBL" id="FNDD01000035">
    <property type="protein sequence ID" value="SDH90639.1"/>
    <property type="molecule type" value="Genomic_DNA"/>
</dbReference>
<keyword evidence="4 6" id="KW-1133">Transmembrane helix</keyword>
<dbReference type="PANTHER" id="PTHR30086:SF20">
    <property type="entry name" value="ARGININE EXPORTER PROTEIN ARGO-RELATED"/>
    <property type="match status" value="1"/>
</dbReference>
<feature type="transmembrane region" description="Helical" evidence="6">
    <location>
        <begin position="40"/>
        <end position="67"/>
    </location>
</feature>
<name>A0A1G8G8C0_9VIBR</name>
<dbReference type="GO" id="GO:0015171">
    <property type="term" value="F:amino acid transmembrane transporter activity"/>
    <property type="evidence" value="ECO:0007669"/>
    <property type="project" value="TreeGrafter"/>
</dbReference>
<sequence length="83" mass="8661">MEYFIAVVLFAISSSVTPGPNNIMVMTSGVNFGVRKSVPLLVGICIGFVIMLALVGVGFALLALSVLPVAAEFPSEWLGYLAA</sequence>
<dbReference type="STRING" id="861298.SAMN04488136_13526"/>
<proteinExistence type="predicted"/>
<dbReference type="GO" id="GO:0005886">
    <property type="term" value="C:plasma membrane"/>
    <property type="evidence" value="ECO:0007669"/>
    <property type="project" value="UniProtKB-SubCell"/>
</dbReference>
<accession>A0A1G8G8C0</accession>
<gene>
    <name evidence="7" type="ORF">SAMN04488136_13526</name>
</gene>
<reference evidence="7 8" key="1">
    <citation type="submission" date="2016-10" db="EMBL/GenBank/DDBJ databases">
        <authorList>
            <person name="de Groot N.N."/>
        </authorList>
    </citation>
    <scope>NUCLEOTIDE SEQUENCE [LARGE SCALE GENOMIC DNA]</scope>
    <source>
        <strain evidence="7 8">CGMCC 1.10228</strain>
    </source>
</reference>
<dbReference type="InterPro" id="IPR001123">
    <property type="entry name" value="LeuE-type"/>
</dbReference>
<organism evidence="7 8">
    <name type="scientific">Vibrio xiamenensis</name>
    <dbReference type="NCBI Taxonomy" id="861298"/>
    <lineage>
        <taxon>Bacteria</taxon>
        <taxon>Pseudomonadati</taxon>
        <taxon>Pseudomonadota</taxon>
        <taxon>Gammaproteobacteria</taxon>
        <taxon>Vibrionales</taxon>
        <taxon>Vibrionaceae</taxon>
        <taxon>Vibrio</taxon>
    </lineage>
</organism>
<evidence type="ECO:0000256" key="5">
    <source>
        <dbReference type="ARBA" id="ARBA00023136"/>
    </source>
</evidence>
<evidence type="ECO:0000256" key="1">
    <source>
        <dbReference type="ARBA" id="ARBA00004651"/>
    </source>
</evidence>
<evidence type="ECO:0000256" key="2">
    <source>
        <dbReference type="ARBA" id="ARBA00022475"/>
    </source>
</evidence>
<dbReference type="Pfam" id="PF01810">
    <property type="entry name" value="LysE"/>
    <property type="match status" value="1"/>
</dbReference>
<dbReference type="AlphaFoldDB" id="A0A1G8G8C0"/>
<evidence type="ECO:0000313" key="7">
    <source>
        <dbReference type="EMBL" id="SDH90639.1"/>
    </source>
</evidence>
<comment type="subcellular location">
    <subcellularLocation>
        <location evidence="1">Cell membrane</location>
        <topology evidence="1">Multi-pass membrane protein</topology>
    </subcellularLocation>
</comment>
<evidence type="ECO:0000313" key="8">
    <source>
        <dbReference type="Proteomes" id="UP000198854"/>
    </source>
</evidence>
<dbReference type="Proteomes" id="UP000198854">
    <property type="component" value="Unassembled WGS sequence"/>
</dbReference>
<protein>
    <submittedName>
        <fullName evidence="7">LysE type translocator</fullName>
    </submittedName>
</protein>
<dbReference type="PANTHER" id="PTHR30086">
    <property type="entry name" value="ARGININE EXPORTER PROTEIN ARGO"/>
    <property type="match status" value="1"/>
</dbReference>
<keyword evidence="2" id="KW-1003">Cell membrane</keyword>
<keyword evidence="3 6" id="KW-0812">Transmembrane</keyword>
<evidence type="ECO:0000256" key="6">
    <source>
        <dbReference type="SAM" id="Phobius"/>
    </source>
</evidence>
<evidence type="ECO:0000256" key="4">
    <source>
        <dbReference type="ARBA" id="ARBA00022989"/>
    </source>
</evidence>
<evidence type="ECO:0000256" key="3">
    <source>
        <dbReference type="ARBA" id="ARBA00022692"/>
    </source>
</evidence>
<keyword evidence="5 6" id="KW-0472">Membrane</keyword>